<gene>
    <name evidence="2" type="ORF">METZ01_LOCUS97914</name>
</gene>
<evidence type="ECO:0000256" key="1">
    <source>
        <dbReference type="SAM" id="MobiDB-lite"/>
    </source>
</evidence>
<feature type="region of interest" description="Disordered" evidence="1">
    <location>
        <begin position="58"/>
        <end position="81"/>
    </location>
</feature>
<feature type="non-terminal residue" evidence="2">
    <location>
        <position position="81"/>
    </location>
</feature>
<protein>
    <recommendedName>
        <fullName evidence="3">Cadherin domain-containing protein</fullName>
    </recommendedName>
</protein>
<evidence type="ECO:0000313" key="2">
    <source>
        <dbReference type="EMBL" id="SVA45060.1"/>
    </source>
</evidence>
<evidence type="ECO:0008006" key="3">
    <source>
        <dbReference type="Google" id="ProtNLM"/>
    </source>
</evidence>
<organism evidence="2">
    <name type="scientific">marine metagenome</name>
    <dbReference type="NCBI Taxonomy" id="408172"/>
    <lineage>
        <taxon>unclassified sequences</taxon>
        <taxon>metagenomes</taxon>
        <taxon>ecological metagenomes</taxon>
    </lineage>
</organism>
<proteinExistence type="predicted"/>
<feature type="compositionally biased region" description="Low complexity" evidence="1">
    <location>
        <begin position="64"/>
        <end position="74"/>
    </location>
</feature>
<sequence>MKWDYDPKDGNVEVQIDKATLEATLIPKPGFEGTQEIEFIVTDSDKLSGTQKIKITVGEKSSEGENNSGEGNNKLLMITEI</sequence>
<reference evidence="2" key="1">
    <citation type="submission" date="2018-05" db="EMBL/GenBank/DDBJ databases">
        <authorList>
            <person name="Lanie J.A."/>
            <person name="Ng W.-L."/>
            <person name="Kazmierczak K.M."/>
            <person name="Andrzejewski T.M."/>
            <person name="Davidsen T.M."/>
            <person name="Wayne K.J."/>
            <person name="Tettelin H."/>
            <person name="Glass J.I."/>
            <person name="Rusch D."/>
            <person name="Podicherti R."/>
            <person name="Tsui H.-C.T."/>
            <person name="Winkler M.E."/>
        </authorList>
    </citation>
    <scope>NUCLEOTIDE SEQUENCE</scope>
</reference>
<accession>A0A381VXN0</accession>
<dbReference type="EMBL" id="UINC01010100">
    <property type="protein sequence ID" value="SVA45060.1"/>
    <property type="molecule type" value="Genomic_DNA"/>
</dbReference>
<dbReference type="AlphaFoldDB" id="A0A381VXN0"/>
<name>A0A381VXN0_9ZZZZ</name>